<organism evidence="1 2">
    <name type="scientific">Microthlaspi erraticum</name>
    <dbReference type="NCBI Taxonomy" id="1685480"/>
    <lineage>
        <taxon>Eukaryota</taxon>
        <taxon>Viridiplantae</taxon>
        <taxon>Streptophyta</taxon>
        <taxon>Embryophyta</taxon>
        <taxon>Tracheophyta</taxon>
        <taxon>Spermatophyta</taxon>
        <taxon>Magnoliopsida</taxon>
        <taxon>eudicotyledons</taxon>
        <taxon>Gunneridae</taxon>
        <taxon>Pentapetalae</taxon>
        <taxon>rosids</taxon>
        <taxon>malvids</taxon>
        <taxon>Brassicales</taxon>
        <taxon>Brassicaceae</taxon>
        <taxon>Coluteocarpeae</taxon>
        <taxon>Microthlaspi</taxon>
    </lineage>
</organism>
<reference evidence="1" key="1">
    <citation type="submission" date="2020-01" db="EMBL/GenBank/DDBJ databases">
        <authorList>
            <person name="Mishra B."/>
        </authorList>
    </citation>
    <scope>NUCLEOTIDE SEQUENCE [LARGE SCALE GENOMIC DNA]</scope>
</reference>
<keyword evidence="2" id="KW-1185">Reference proteome</keyword>
<evidence type="ECO:0000313" key="2">
    <source>
        <dbReference type="Proteomes" id="UP000467841"/>
    </source>
</evidence>
<dbReference type="Proteomes" id="UP000467841">
    <property type="component" value="Unassembled WGS sequence"/>
</dbReference>
<protein>
    <submittedName>
        <fullName evidence="1">Uncharacterized protein</fullName>
    </submittedName>
</protein>
<sequence>MMKRNAEATVKLLQYYRKVKPQYRNYSYLTEKAAQPSGGVMKQIGDNLISIGYKGAACGFGFAIAGLTTTSESTGAKKDKEAVVDMLKLMDKEEASVERVREMCLKMESRVQN</sequence>
<comment type="caution">
    <text evidence="1">The sequence shown here is derived from an EMBL/GenBank/DDBJ whole genome shotgun (WGS) entry which is preliminary data.</text>
</comment>
<dbReference type="AlphaFoldDB" id="A0A6D2HTP1"/>
<name>A0A6D2HTP1_9BRAS</name>
<dbReference type="EMBL" id="CACVBM020000233">
    <property type="protein sequence ID" value="CAA7016588.1"/>
    <property type="molecule type" value="Genomic_DNA"/>
</dbReference>
<evidence type="ECO:0000313" key="1">
    <source>
        <dbReference type="EMBL" id="CAA7016588.1"/>
    </source>
</evidence>
<gene>
    <name evidence="1" type="ORF">MERR_LOCUS3823</name>
</gene>
<accession>A0A6D2HTP1</accession>
<proteinExistence type="predicted"/>